<dbReference type="Proteomes" id="UP000002710">
    <property type="component" value="Chromosome"/>
</dbReference>
<proteinExistence type="predicted"/>
<dbReference type="HOGENOM" id="CLU_035407_0_0_7"/>
<reference evidence="4 5" key="1">
    <citation type="journal article" date="2011" name="J. Bacteriol.">
        <title>Complete genome sequence and updated annotation of Desulfovibrio alaskensis G20.</title>
        <authorList>
            <person name="Hauser L.J."/>
            <person name="Land M.L."/>
            <person name="Brown S.D."/>
            <person name="Larimer F."/>
            <person name="Keller K.L."/>
            <person name="Rapp-Giles B.J."/>
            <person name="Price M.N."/>
            <person name="Lin M."/>
            <person name="Bruce D.C."/>
            <person name="Detter J.C."/>
            <person name="Tapia R."/>
            <person name="Han C.S."/>
            <person name="Goodwin L.A."/>
            <person name="Cheng J.F."/>
            <person name="Pitluck S."/>
            <person name="Copeland A."/>
            <person name="Lucas S."/>
            <person name="Nolan M."/>
            <person name="Lapidus A.L."/>
            <person name="Palumbo A.V."/>
            <person name="Wall J.D."/>
        </authorList>
    </citation>
    <scope>NUCLEOTIDE SEQUENCE [LARGE SCALE GENOMIC DNA]</scope>
    <source>
        <strain evidence="5">ATCC BAA 1058 / DSM 17464 / G20</strain>
    </source>
</reference>
<evidence type="ECO:0000256" key="3">
    <source>
        <dbReference type="ARBA" id="ARBA00023219"/>
    </source>
</evidence>
<dbReference type="eggNOG" id="ENOG502Z7XJ">
    <property type="taxonomic scope" value="Bacteria"/>
</dbReference>
<dbReference type="KEGG" id="dde:Dde_2550"/>
<dbReference type="EMBL" id="CP000112">
    <property type="protein sequence ID" value="ABB39346.1"/>
    <property type="molecule type" value="Genomic_DNA"/>
</dbReference>
<gene>
    <name evidence="4" type="ordered locus">Dde_2550</name>
</gene>
<keyword evidence="3" id="KW-0231">Viral genome packaging</keyword>
<organism evidence="4 5">
    <name type="scientific">Oleidesulfovibrio alaskensis (strain ATCC BAA-1058 / DSM 17464 / G20)</name>
    <name type="common">Desulfovibrio alaskensis</name>
    <dbReference type="NCBI Taxonomy" id="207559"/>
    <lineage>
        <taxon>Bacteria</taxon>
        <taxon>Pseudomonadati</taxon>
        <taxon>Thermodesulfobacteriota</taxon>
        <taxon>Desulfovibrionia</taxon>
        <taxon>Desulfovibrionales</taxon>
        <taxon>Desulfovibrionaceae</taxon>
        <taxon>Oleidesulfovibrio</taxon>
    </lineage>
</organism>
<dbReference type="AlphaFoldDB" id="Q30YA0"/>
<evidence type="ECO:0008006" key="6">
    <source>
        <dbReference type="Google" id="ProtNLM"/>
    </source>
</evidence>
<dbReference type="InterPro" id="IPR020991">
    <property type="entry name" value="Connector_podovirus"/>
</dbReference>
<dbReference type="Pfam" id="PF12236">
    <property type="entry name" value="Head-tail_con"/>
    <property type="match status" value="1"/>
</dbReference>
<dbReference type="RefSeq" id="WP_011368397.1">
    <property type="nucleotide sequence ID" value="NC_007519.1"/>
</dbReference>
<evidence type="ECO:0000313" key="4">
    <source>
        <dbReference type="EMBL" id="ABB39346.1"/>
    </source>
</evidence>
<evidence type="ECO:0000256" key="2">
    <source>
        <dbReference type="ARBA" id="ARBA00022612"/>
    </source>
</evidence>
<dbReference type="STRING" id="207559.Dde_2550"/>
<keyword evidence="2" id="KW-1188">Viral release from host cell</keyword>
<sequence length="549" mass="60544">MSISTLEEARGAAAYIESQRGEWDSRWREVADYVTGAGYGGGSWQEGTARPEGRRGQRIIDATATRALRVLAAGLQGGLTPPARPWFRLRLADRGLMESAEVRRWLDDVEAALYAALAGSNFYQNSHALFTALAAYGSADMYMEADPQRVMRFCVVPHGDFAWACDAAGRVDTVVRRFSMTAAQAAQKYGSDRLSRTVRRLAAVQPYAPVALVQLVRPRARRDPRRQDSLNKPYESLTWEAQEPRRLLHVSGYAEFPHLCARWEVNGGQLYGHSPVMDVLPDVKMLQEMARSQLLAVHKVVNPPMRVPTGFKQRLNLIPGAQNYVNPAQPDALSPLYQIRPDIQAVTYKIEDVRRSIREGLFTEMFLLFAGESRSNVTAAEIMERSQEKLLLLGPVVERHQTDILDPLIGRAFGLLARAGRLPPAPDVLAGRDLKVEYVSALAQAQRLSAAQGVRQLAGDVSRFAAMAPEVLDKIDFDQAVDELASIAGAPAGIVRSDEDVQLLRRERALKQAEQAGRALLESAGLEAGREAGRRAGARAAAVMERHYA</sequence>
<protein>
    <recommendedName>
        <fullName evidence="6">Bacteriophage head to tail connecting protein</fullName>
    </recommendedName>
</protein>
<accession>Q30YA0</accession>
<comment type="subcellular location">
    <subcellularLocation>
        <location evidence="1">Virion</location>
    </subcellularLocation>
</comment>
<name>Q30YA0_OLEA2</name>
<keyword evidence="5" id="KW-1185">Reference proteome</keyword>
<evidence type="ECO:0000313" key="5">
    <source>
        <dbReference type="Proteomes" id="UP000002710"/>
    </source>
</evidence>
<evidence type="ECO:0000256" key="1">
    <source>
        <dbReference type="ARBA" id="ARBA00004328"/>
    </source>
</evidence>